<proteinExistence type="predicted"/>
<sequence length="118" mass="12831">MPTLILTTNLDVDGVVASKILKDISHEVSRITGKPESYMMVLLNGAVPMYFGGSEEPAAYGKLVSVGGLGDEMNKRLSAALTEILELELSIPAERFYITFDHQKVQSQAAVCLHALHQ</sequence>
<dbReference type="EMBL" id="CM055107">
    <property type="protein sequence ID" value="KAJ7527964.1"/>
    <property type="molecule type" value="Genomic_DNA"/>
</dbReference>
<name>A0ACC2BEW4_DIPCM</name>
<reference evidence="2" key="1">
    <citation type="journal article" date="2024" name="Proc. Natl. Acad. Sci. U.S.A.">
        <title>Extraordinary preservation of gene collinearity over three hundred million years revealed in homosporous lycophytes.</title>
        <authorList>
            <person name="Li C."/>
            <person name="Wickell D."/>
            <person name="Kuo L.Y."/>
            <person name="Chen X."/>
            <person name="Nie B."/>
            <person name="Liao X."/>
            <person name="Peng D."/>
            <person name="Ji J."/>
            <person name="Jenkins J."/>
            <person name="Williams M."/>
            <person name="Shu S."/>
            <person name="Plott C."/>
            <person name="Barry K."/>
            <person name="Rajasekar S."/>
            <person name="Grimwood J."/>
            <person name="Han X."/>
            <person name="Sun S."/>
            <person name="Hou Z."/>
            <person name="He W."/>
            <person name="Dai G."/>
            <person name="Sun C."/>
            <person name="Schmutz J."/>
            <person name="Leebens-Mack J.H."/>
            <person name="Li F.W."/>
            <person name="Wang L."/>
        </authorList>
    </citation>
    <scope>NUCLEOTIDE SEQUENCE [LARGE SCALE GENOMIC DNA]</scope>
    <source>
        <strain evidence="2">cv. PW_Plant_1</strain>
    </source>
</reference>
<evidence type="ECO:0000313" key="2">
    <source>
        <dbReference type="Proteomes" id="UP001162992"/>
    </source>
</evidence>
<keyword evidence="2" id="KW-1185">Reference proteome</keyword>
<dbReference type="Proteomes" id="UP001162992">
    <property type="component" value="Chromosome 16"/>
</dbReference>
<gene>
    <name evidence="1" type="ORF">O6H91_16G078600</name>
</gene>
<organism evidence="1 2">
    <name type="scientific">Diphasiastrum complanatum</name>
    <name type="common">Issler's clubmoss</name>
    <name type="synonym">Lycopodium complanatum</name>
    <dbReference type="NCBI Taxonomy" id="34168"/>
    <lineage>
        <taxon>Eukaryota</taxon>
        <taxon>Viridiplantae</taxon>
        <taxon>Streptophyta</taxon>
        <taxon>Embryophyta</taxon>
        <taxon>Tracheophyta</taxon>
        <taxon>Lycopodiopsida</taxon>
        <taxon>Lycopodiales</taxon>
        <taxon>Lycopodiaceae</taxon>
        <taxon>Lycopodioideae</taxon>
        <taxon>Diphasiastrum</taxon>
    </lineage>
</organism>
<protein>
    <submittedName>
        <fullName evidence="1">Uncharacterized protein</fullName>
    </submittedName>
</protein>
<comment type="caution">
    <text evidence="1">The sequence shown here is derived from an EMBL/GenBank/DDBJ whole genome shotgun (WGS) entry which is preliminary data.</text>
</comment>
<evidence type="ECO:0000313" key="1">
    <source>
        <dbReference type="EMBL" id="KAJ7527964.1"/>
    </source>
</evidence>
<accession>A0ACC2BEW4</accession>